<reference evidence="1 2" key="1">
    <citation type="submission" date="2018-10" db="EMBL/GenBank/DDBJ databases">
        <title>Dokdonia luteus sp. nov., isolated from sea water.</title>
        <authorList>
            <person name="Zhou L.Y."/>
            <person name="Du Z.J."/>
        </authorList>
    </citation>
    <scope>NUCLEOTIDE SEQUENCE [LARGE SCALE GENOMIC DNA]</scope>
    <source>
        <strain evidence="1 2">SH27</strain>
    </source>
</reference>
<dbReference type="NCBIfam" id="TIGR02254">
    <property type="entry name" value="YjjG_YfnB"/>
    <property type="match status" value="1"/>
</dbReference>
<dbReference type="RefSeq" id="WP_121916449.1">
    <property type="nucleotide sequence ID" value="NZ_REFV01000003.1"/>
</dbReference>
<dbReference type="InterPro" id="IPR036412">
    <property type="entry name" value="HAD-like_sf"/>
</dbReference>
<comment type="caution">
    <text evidence="1">The sequence shown here is derived from an EMBL/GenBank/DDBJ whole genome shotgun (WGS) entry which is preliminary data.</text>
</comment>
<dbReference type="SUPFAM" id="SSF56784">
    <property type="entry name" value="HAD-like"/>
    <property type="match status" value="1"/>
</dbReference>
<dbReference type="Pfam" id="PF13419">
    <property type="entry name" value="HAD_2"/>
    <property type="match status" value="1"/>
</dbReference>
<dbReference type="InterPro" id="IPR023198">
    <property type="entry name" value="PGP-like_dom2"/>
</dbReference>
<dbReference type="SFLD" id="SFLDS00003">
    <property type="entry name" value="Haloacid_Dehalogenase"/>
    <property type="match status" value="1"/>
</dbReference>
<dbReference type="InterPro" id="IPR052550">
    <property type="entry name" value="Pyrimidine_5'-ntase_YjjG"/>
</dbReference>
<sequence length="228" mass="26570">MLKNIEHVFFDLDHTLWDFDKNSGYAYAKIFSLHNIEVDLKQFLKIYEPINFQYWKWYREERVTKKQLRYGRLKKSFDTLKVSLSDDLINTLAEDYITYLPDNNHLFDGATELLEYLKQKYELHIITNGFEEVQTKKLVNSKIDYFFNTVTTSESAGVKKPNPKVFHKAMNDAGAVASSSVMIGDTYEADILGAIGVGMPSICFNYHKAILPKEQLFVDHLLEIKKYL</sequence>
<dbReference type="AlphaFoldDB" id="A0A3M0GD67"/>
<accession>A0A3M0GD67</accession>
<dbReference type="Proteomes" id="UP000281985">
    <property type="component" value="Unassembled WGS sequence"/>
</dbReference>
<protein>
    <submittedName>
        <fullName evidence="1">Noncanonical pyrimidine nucleotidase, YjjG family</fullName>
    </submittedName>
</protein>
<dbReference type="InterPro" id="IPR041492">
    <property type="entry name" value="HAD_2"/>
</dbReference>
<dbReference type="OrthoDB" id="9802350at2"/>
<dbReference type="InterPro" id="IPR023214">
    <property type="entry name" value="HAD_sf"/>
</dbReference>
<dbReference type="InterPro" id="IPR011951">
    <property type="entry name" value="HAD-SF_hydro_IA_YjjG/PynA"/>
</dbReference>
<name>A0A3M0GD67_9FLAO</name>
<dbReference type="InterPro" id="IPR006439">
    <property type="entry name" value="HAD-SF_hydro_IA"/>
</dbReference>
<dbReference type="EMBL" id="REFV01000003">
    <property type="protein sequence ID" value="RMB62815.1"/>
    <property type="molecule type" value="Genomic_DNA"/>
</dbReference>
<evidence type="ECO:0000313" key="1">
    <source>
        <dbReference type="EMBL" id="RMB62815.1"/>
    </source>
</evidence>
<dbReference type="NCBIfam" id="TIGR01549">
    <property type="entry name" value="HAD-SF-IA-v1"/>
    <property type="match status" value="1"/>
</dbReference>
<keyword evidence="2" id="KW-1185">Reference proteome</keyword>
<proteinExistence type="predicted"/>
<dbReference type="PANTHER" id="PTHR47478:SF1">
    <property type="entry name" value="PYRIMIDINE 5'-NUCLEOTIDASE YJJG"/>
    <property type="match status" value="1"/>
</dbReference>
<dbReference type="GO" id="GO:0008253">
    <property type="term" value="F:5'-nucleotidase activity"/>
    <property type="evidence" value="ECO:0007669"/>
    <property type="project" value="InterPro"/>
</dbReference>
<dbReference type="Gene3D" id="3.40.50.1000">
    <property type="entry name" value="HAD superfamily/HAD-like"/>
    <property type="match status" value="1"/>
</dbReference>
<gene>
    <name evidence="1" type="ORF">EAX61_04340</name>
</gene>
<organism evidence="1 2">
    <name type="scientific">Dokdonia sinensis</name>
    <dbReference type="NCBI Taxonomy" id="2479847"/>
    <lineage>
        <taxon>Bacteria</taxon>
        <taxon>Pseudomonadati</taxon>
        <taxon>Bacteroidota</taxon>
        <taxon>Flavobacteriia</taxon>
        <taxon>Flavobacteriales</taxon>
        <taxon>Flavobacteriaceae</taxon>
        <taxon>Dokdonia</taxon>
    </lineage>
</organism>
<dbReference type="SFLD" id="SFLDG01129">
    <property type="entry name" value="C1.5:_HAD__Beta-PGM__Phosphata"/>
    <property type="match status" value="1"/>
</dbReference>
<dbReference type="Gene3D" id="1.10.150.240">
    <property type="entry name" value="Putative phosphatase, domain 2"/>
    <property type="match status" value="1"/>
</dbReference>
<evidence type="ECO:0000313" key="2">
    <source>
        <dbReference type="Proteomes" id="UP000281985"/>
    </source>
</evidence>
<dbReference type="PANTHER" id="PTHR47478">
    <property type="match status" value="1"/>
</dbReference>